<evidence type="ECO:0000313" key="1">
    <source>
        <dbReference type="EMBL" id="TVZ73414.1"/>
    </source>
</evidence>
<evidence type="ECO:0000313" key="2">
    <source>
        <dbReference type="Proteomes" id="UP000319824"/>
    </source>
</evidence>
<proteinExistence type="predicted"/>
<protein>
    <submittedName>
        <fullName evidence="1">Formylmethanofuran dehydrogenase subunit B</fullName>
    </submittedName>
</protein>
<dbReference type="Gene3D" id="3.40.50.1220">
    <property type="entry name" value="TPP-binding domain"/>
    <property type="match status" value="1"/>
</dbReference>
<organism evidence="1 2">
    <name type="scientific">Rhizobium mongolense USDA 1844</name>
    <dbReference type="NCBI Taxonomy" id="1079460"/>
    <lineage>
        <taxon>Bacteria</taxon>
        <taxon>Pseudomonadati</taxon>
        <taxon>Pseudomonadota</taxon>
        <taxon>Alphaproteobacteria</taxon>
        <taxon>Hyphomicrobiales</taxon>
        <taxon>Rhizobiaceae</taxon>
        <taxon>Rhizobium/Agrobacterium group</taxon>
        <taxon>Rhizobium</taxon>
    </lineage>
</organism>
<dbReference type="EMBL" id="VISO01000002">
    <property type="protein sequence ID" value="TVZ73414.1"/>
    <property type="molecule type" value="Genomic_DNA"/>
</dbReference>
<dbReference type="Proteomes" id="UP000319824">
    <property type="component" value="Unassembled WGS sequence"/>
</dbReference>
<name>A0A559TFM5_9HYPH</name>
<comment type="caution">
    <text evidence="1">The sequence shown here is derived from an EMBL/GenBank/DDBJ whole genome shotgun (WGS) entry which is preliminary data.</text>
</comment>
<accession>A0A559TFM5</accession>
<reference evidence="1 2" key="1">
    <citation type="submission" date="2019-06" db="EMBL/GenBank/DDBJ databases">
        <title>Pac Bio to generate improved reference genome sequences for organisms with transposon mutant libraries (support for FEBA project).</title>
        <authorList>
            <person name="Blow M."/>
        </authorList>
    </citation>
    <scope>NUCLEOTIDE SEQUENCE [LARGE SCALE GENOMIC DNA]</scope>
    <source>
        <strain evidence="1 2">USDA 1844</strain>
    </source>
</reference>
<gene>
    <name evidence="1" type="ORF">BCL32_1637</name>
</gene>
<dbReference type="AlphaFoldDB" id="A0A559TFM5"/>
<sequence>MMVAWIGSQTVPLPTAIEQVAKLLAKSRCPVFSIESDVHGSRSLIALAERVGATYDHVNGRNLLHEVALHTDIGGFFATATEVRRRADLIIIVGDIAAAHHDLILSLASTAADLSSSSRRRWLHIKGKAPAAAGEPLRRLKAIEVGSSDFPIDAVLGSLRAMLAGRKTSAPLANIDAFLSEMASARFPVFVFSHLNDPASLVMLQGMLADINRARRATALFLPSDDDAWGMVLASTWMTGFAPRTSFSTGSPVHDPWLFDIERMIADKEADLHMWVSERDEARPPKRSRVPTVALVRSERPAAGALVTVRIGKAGLDHDGVVYSSRIGTLRSVAATAPSALPSIYAIVGQLEHALQGEGLPS</sequence>